<comment type="caution">
    <text evidence="2">The sequence shown here is derived from an EMBL/GenBank/DDBJ whole genome shotgun (WGS) entry which is preliminary data.</text>
</comment>
<dbReference type="Proteomes" id="UP000827092">
    <property type="component" value="Unassembled WGS sequence"/>
</dbReference>
<protein>
    <submittedName>
        <fullName evidence="2">Uncharacterized protein</fullName>
    </submittedName>
</protein>
<organism evidence="2 3">
    <name type="scientific">Oedothorax gibbosus</name>
    <dbReference type="NCBI Taxonomy" id="931172"/>
    <lineage>
        <taxon>Eukaryota</taxon>
        <taxon>Metazoa</taxon>
        <taxon>Ecdysozoa</taxon>
        <taxon>Arthropoda</taxon>
        <taxon>Chelicerata</taxon>
        <taxon>Arachnida</taxon>
        <taxon>Araneae</taxon>
        <taxon>Araneomorphae</taxon>
        <taxon>Entelegynae</taxon>
        <taxon>Araneoidea</taxon>
        <taxon>Linyphiidae</taxon>
        <taxon>Erigoninae</taxon>
        <taxon>Oedothorax</taxon>
    </lineage>
</organism>
<evidence type="ECO:0000313" key="2">
    <source>
        <dbReference type="EMBL" id="KAG8179860.1"/>
    </source>
</evidence>
<name>A0AAV6U7D1_9ARAC</name>
<evidence type="ECO:0000313" key="3">
    <source>
        <dbReference type="Proteomes" id="UP000827092"/>
    </source>
</evidence>
<keyword evidence="3" id="KW-1185">Reference proteome</keyword>
<accession>A0AAV6U7D1</accession>
<proteinExistence type="predicted"/>
<feature type="region of interest" description="Disordered" evidence="1">
    <location>
        <begin position="120"/>
        <end position="139"/>
    </location>
</feature>
<sequence>MARGNVRPLSLCPSALHTGVSGSLSEQKVITFHLLCVRGSDGGLELGRGGSRSRFLEAEFSPVMEERCSRFLEVEVSRLFVWAEGVNFNVGQLVLDSLRKEKTLSAHANRMERERGWRARDGFSPIPNQSPKSWGLGGRGNTLKGREGRISNGHEAFLMWLKSLAYEKTDAVFLPSSHFGFSSVRKGTDGEKESPGNVLIGATTLWPEHALTEGQSSSCRNVRKLMAELLILLKRRKKRNIRREMEKGSP</sequence>
<dbReference type="AlphaFoldDB" id="A0AAV6U7D1"/>
<reference evidence="2 3" key="1">
    <citation type="journal article" date="2022" name="Nat. Ecol. Evol.">
        <title>A masculinizing supergene underlies an exaggerated male reproductive morph in a spider.</title>
        <authorList>
            <person name="Hendrickx F."/>
            <person name="De Corte Z."/>
            <person name="Sonet G."/>
            <person name="Van Belleghem S.M."/>
            <person name="Kostlbacher S."/>
            <person name="Vangestel C."/>
        </authorList>
    </citation>
    <scope>NUCLEOTIDE SEQUENCE [LARGE SCALE GENOMIC DNA]</scope>
    <source>
        <strain evidence="2">W744_W776</strain>
    </source>
</reference>
<evidence type="ECO:0000256" key="1">
    <source>
        <dbReference type="SAM" id="MobiDB-lite"/>
    </source>
</evidence>
<dbReference type="EMBL" id="JAFNEN010000599">
    <property type="protein sequence ID" value="KAG8179860.1"/>
    <property type="molecule type" value="Genomic_DNA"/>
</dbReference>
<gene>
    <name evidence="2" type="ORF">JTE90_007040</name>
</gene>